<dbReference type="InterPro" id="IPR009081">
    <property type="entry name" value="PP-bd_ACP"/>
</dbReference>
<dbReference type="InterPro" id="IPR051414">
    <property type="entry name" value="Adenylate-forming_Reductase"/>
</dbReference>
<dbReference type="AlphaFoldDB" id="A0A9W9P5W3"/>
<gene>
    <name evidence="4" type="ORF">N7468_003137</name>
</gene>
<dbReference type="GeneID" id="83199737"/>
<dbReference type="Pfam" id="PF23562">
    <property type="entry name" value="AMP-binding_C_3"/>
    <property type="match status" value="1"/>
</dbReference>
<dbReference type="OrthoDB" id="429813at2759"/>
<accession>A0A9W9P5W3</accession>
<dbReference type="EMBL" id="JAPQKS010000003">
    <property type="protein sequence ID" value="KAJ5238518.1"/>
    <property type="molecule type" value="Genomic_DNA"/>
</dbReference>
<evidence type="ECO:0000256" key="1">
    <source>
        <dbReference type="ARBA" id="ARBA00022450"/>
    </source>
</evidence>
<dbReference type="GO" id="GO:0044550">
    <property type="term" value="P:secondary metabolite biosynthetic process"/>
    <property type="evidence" value="ECO:0007669"/>
    <property type="project" value="UniProtKB-ARBA"/>
</dbReference>
<sequence length="1026" mass="112136">MGSLTPVSYGKRNCVDLIDEYAATEPSRTVISIPRSNSDPTQGWQDVSFRDFANAINRYAHWIVSTVGPAKEGEYPTIAYIGPSDVRYLVTMAATIKAGYKALFISPRNNLESQLSLFEATNCNWVLHTPEYTQAVQSWLSSRSMKTSLVGSISEIFSPEPVPAFPFQKPSDEIEDKPAFVLHTSGSTGIPKPIICRHGSLAVADGYHLRPEFDGYPHIVCHFANVSDRLLCTTPLFHALGLYLFISISIYYGKPMVLPCTDLAMTPDSIVSLIKHARADGIVIAPSVLEEMSHEDADTEVLKAMKCVVFGGGGMASEAGDKLVKAGVPIFNVISTTEYGIYPIYAQLDLKDWRYFIFDDKTFGTDYRPVDEAFEQVIVRRDKKPGMQGIFYTFPDLAEYHTNDLYKPHPTKAHHWMHVGRADDVIAFSNGEKLNPVTIEQTISAHPALKRAVVVGQGKFQAAIFLDPLEQPEDEAAARELIEDIWPTIEKVNQQTVAHGRIAKHLVALSNPKKPIPSSAKGSLQRGAFLKLYKDEIDALYDDSKKSAAVELSLASKEALTDSLKKLITTALDVEDIEADTDFFGAGIDSLGIINLAKLISDGLRQAGVPSDRTKVATRAIYANSTPEKLAAYLLAQTSQNEPTNGATNGVKESQRVLEEYSIGPVPHIPEKPAPNNRGQTVILTGSTGSLGSYLLDQLQTSDSVAKVICLNRGADGRQRQFRASEERGLSTDFSKAVFLQADLSQPNIGLEPALYKQLLSTVDRIIHNAWPVNFNLSVESFAPSIAGVRNLAQFSFHAGPLARPGPVPESSLPDFALASTGYGQSKLVGDLILQQATEHLGVPTAIIRVGQISGPRAEKGAWNRHEWLPTIISSSLGLGKLPRDLGAYSTVDWVPVEDVASVILEISGVLAEQAPKDITGHFHIVNPAHVQWNELVPAVAGFYEKQGRKLEIVDFKTWVRAVEEAPADGVEIPAVKLLDTYKGLADTPQSEGFATAKTRGVSKTLDHLGPIDAKMTEAWCRQWAF</sequence>
<dbReference type="SUPFAM" id="SSF51735">
    <property type="entry name" value="NAD(P)-binding Rossmann-fold domains"/>
    <property type="match status" value="1"/>
</dbReference>
<reference evidence="4" key="1">
    <citation type="submission" date="2022-11" db="EMBL/GenBank/DDBJ databases">
        <authorList>
            <person name="Petersen C."/>
        </authorList>
    </citation>
    <scope>NUCLEOTIDE SEQUENCE</scope>
    <source>
        <strain evidence="4">IBT 19713</strain>
    </source>
</reference>
<dbReference type="Pfam" id="PF00550">
    <property type="entry name" value="PP-binding"/>
    <property type="match status" value="1"/>
</dbReference>
<keyword evidence="2" id="KW-0597">Phosphoprotein</keyword>
<comment type="caution">
    <text evidence="4">The sequence shown here is derived from an EMBL/GenBank/DDBJ whole genome shotgun (WGS) entry which is preliminary data.</text>
</comment>
<dbReference type="InterPro" id="IPR006162">
    <property type="entry name" value="Ppantetheine_attach_site"/>
</dbReference>
<dbReference type="SUPFAM" id="SSF56801">
    <property type="entry name" value="Acetyl-CoA synthetase-like"/>
    <property type="match status" value="1"/>
</dbReference>
<dbReference type="PANTHER" id="PTHR43439">
    <property type="entry name" value="PHENYLACETATE-COENZYME A LIGASE"/>
    <property type="match status" value="1"/>
</dbReference>
<keyword evidence="1" id="KW-0596">Phosphopantetheine</keyword>
<keyword evidence="5" id="KW-1185">Reference proteome</keyword>
<dbReference type="Pfam" id="PF07993">
    <property type="entry name" value="NAD_binding_4"/>
    <property type="match status" value="2"/>
</dbReference>
<dbReference type="InterPro" id="IPR020845">
    <property type="entry name" value="AMP-binding_CS"/>
</dbReference>
<reference evidence="4" key="2">
    <citation type="journal article" date="2023" name="IMA Fungus">
        <title>Comparative genomic study of the Penicillium genus elucidates a diverse pangenome and 15 lateral gene transfer events.</title>
        <authorList>
            <person name="Petersen C."/>
            <person name="Sorensen T."/>
            <person name="Nielsen M.R."/>
            <person name="Sondergaard T.E."/>
            <person name="Sorensen J.L."/>
            <person name="Fitzpatrick D.A."/>
            <person name="Frisvad J.C."/>
            <person name="Nielsen K.L."/>
        </authorList>
    </citation>
    <scope>NUCLEOTIDE SEQUENCE</scope>
    <source>
        <strain evidence="4">IBT 19713</strain>
    </source>
</reference>
<dbReference type="PANTHER" id="PTHR43439:SF2">
    <property type="entry name" value="ENZYME, PUTATIVE (JCVI)-RELATED"/>
    <property type="match status" value="1"/>
</dbReference>
<dbReference type="PROSITE" id="PS00012">
    <property type="entry name" value="PHOSPHOPANTETHEINE"/>
    <property type="match status" value="1"/>
</dbReference>
<evidence type="ECO:0000256" key="2">
    <source>
        <dbReference type="ARBA" id="ARBA00022553"/>
    </source>
</evidence>
<dbReference type="SUPFAM" id="SSF47336">
    <property type="entry name" value="ACP-like"/>
    <property type="match status" value="1"/>
</dbReference>
<dbReference type="InterPro" id="IPR042099">
    <property type="entry name" value="ANL_N_sf"/>
</dbReference>
<dbReference type="InterPro" id="IPR000873">
    <property type="entry name" value="AMP-dep_synth/lig_dom"/>
</dbReference>
<dbReference type="RefSeq" id="XP_058331437.1">
    <property type="nucleotide sequence ID" value="XM_058472434.1"/>
</dbReference>
<dbReference type="InterPro" id="IPR013120">
    <property type="entry name" value="FAR_NAD-bd"/>
</dbReference>
<dbReference type="Gene3D" id="3.40.50.720">
    <property type="entry name" value="NAD(P)-binding Rossmann-like Domain"/>
    <property type="match status" value="1"/>
</dbReference>
<dbReference type="PROSITE" id="PS00455">
    <property type="entry name" value="AMP_BINDING"/>
    <property type="match status" value="1"/>
</dbReference>
<dbReference type="Pfam" id="PF00501">
    <property type="entry name" value="AMP-binding"/>
    <property type="match status" value="1"/>
</dbReference>
<feature type="domain" description="Carrier" evidence="3">
    <location>
        <begin position="555"/>
        <end position="638"/>
    </location>
</feature>
<evidence type="ECO:0000313" key="4">
    <source>
        <dbReference type="EMBL" id="KAJ5238518.1"/>
    </source>
</evidence>
<protein>
    <recommendedName>
        <fullName evidence="3">Carrier domain-containing protein</fullName>
    </recommendedName>
</protein>
<dbReference type="Gene3D" id="1.10.1200.10">
    <property type="entry name" value="ACP-like"/>
    <property type="match status" value="1"/>
</dbReference>
<dbReference type="PROSITE" id="PS50075">
    <property type="entry name" value="CARRIER"/>
    <property type="match status" value="1"/>
</dbReference>
<organism evidence="4 5">
    <name type="scientific">Penicillium chermesinum</name>
    <dbReference type="NCBI Taxonomy" id="63820"/>
    <lineage>
        <taxon>Eukaryota</taxon>
        <taxon>Fungi</taxon>
        <taxon>Dikarya</taxon>
        <taxon>Ascomycota</taxon>
        <taxon>Pezizomycotina</taxon>
        <taxon>Eurotiomycetes</taxon>
        <taxon>Eurotiomycetidae</taxon>
        <taxon>Eurotiales</taxon>
        <taxon>Aspergillaceae</taxon>
        <taxon>Penicillium</taxon>
    </lineage>
</organism>
<evidence type="ECO:0000259" key="3">
    <source>
        <dbReference type="PROSITE" id="PS50075"/>
    </source>
</evidence>
<evidence type="ECO:0000313" key="5">
    <source>
        <dbReference type="Proteomes" id="UP001150941"/>
    </source>
</evidence>
<dbReference type="InterPro" id="IPR036736">
    <property type="entry name" value="ACP-like_sf"/>
</dbReference>
<dbReference type="Proteomes" id="UP001150941">
    <property type="component" value="Unassembled WGS sequence"/>
</dbReference>
<dbReference type="Gene3D" id="3.40.50.12780">
    <property type="entry name" value="N-terminal domain of ligase-like"/>
    <property type="match status" value="1"/>
</dbReference>
<name>A0A9W9P5W3_9EURO</name>
<dbReference type="InterPro" id="IPR036291">
    <property type="entry name" value="NAD(P)-bd_dom_sf"/>
</dbReference>
<proteinExistence type="predicted"/>